<keyword evidence="4 6" id="KW-0496">Mitochondrion</keyword>
<evidence type="ECO:0000256" key="2">
    <source>
        <dbReference type="ARBA" id="ARBA00022692"/>
    </source>
</evidence>
<dbReference type="GO" id="GO:0032865">
    <property type="term" value="C:ERMES complex"/>
    <property type="evidence" value="ECO:0007669"/>
    <property type="project" value="UniProtKB-UniRule"/>
</dbReference>
<dbReference type="PANTHER" id="PTHR28035">
    <property type="entry name" value="MITOCHONDRIAL DISTRIBUTION AND MORPHOLOGY PROTEIN 10"/>
    <property type="match status" value="1"/>
</dbReference>
<dbReference type="GO" id="GO:0051654">
    <property type="term" value="P:establishment of mitochondrion localization"/>
    <property type="evidence" value="ECO:0007669"/>
    <property type="project" value="TreeGrafter"/>
</dbReference>
<evidence type="ECO:0000313" key="8">
    <source>
        <dbReference type="EMBL" id="TKY89380.1"/>
    </source>
</evidence>
<dbReference type="Proteomes" id="UP000306050">
    <property type="component" value="Chromosome SGRAM_12"/>
</dbReference>
<dbReference type="EMBL" id="SRRM01000005">
    <property type="protein sequence ID" value="TKY89380.1"/>
    <property type="molecule type" value="Genomic_DNA"/>
</dbReference>
<keyword evidence="2 6" id="KW-0812">Transmembrane</keyword>
<evidence type="ECO:0000256" key="7">
    <source>
        <dbReference type="SAM" id="MobiDB-lite"/>
    </source>
</evidence>
<feature type="region of interest" description="Disordered" evidence="7">
    <location>
        <begin position="206"/>
        <end position="231"/>
    </location>
</feature>
<evidence type="ECO:0000256" key="5">
    <source>
        <dbReference type="ARBA" id="ARBA00023136"/>
    </source>
</evidence>
<dbReference type="InterPro" id="IPR027539">
    <property type="entry name" value="Mdm10"/>
</dbReference>
<dbReference type="PANTHER" id="PTHR28035:SF1">
    <property type="entry name" value="MITOCHONDRIAL DISTRIBUTION AND MORPHOLOGY PROTEIN 10"/>
    <property type="match status" value="1"/>
</dbReference>
<evidence type="ECO:0000256" key="1">
    <source>
        <dbReference type="ARBA" id="ARBA00022452"/>
    </source>
</evidence>
<dbReference type="GO" id="GO:0001401">
    <property type="term" value="C:SAM complex"/>
    <property type="evidence" value="ECO:0007669"/>
    <property type="project" value="TreeGrafter"/>
</dbReference>
<dbReference type="HAMAP" id="MF_03102">
    <property type="entry name" value="Mdm10"/>
    <property type="match status" value="1"/>
</dbReference>
<feature type="compositionally biased region" description="Low complexity" evidence="7">
    <location>
        <begin position="397"/>
        <end position="408"/>
    </location>
</feature>
<protein>
    <recommendedName>
        <fullName evidence="6">Mitochondrial distribution and morphology protein 10</fullName>
    </recommendedName>
    <alternativeName>
        <fullName evidence="6">Mitochondrial inheritance component MDM10</fullName>
    </alternativeName>
</protein>
<keyword evidence="9" id="KW-1185">Reference proteome</keyword>
<name>A0A4U7KXT5_9BASI</name>
<feature type="region of interest" description="Disordered" evidence="7">
    <location>
        <begin position="471"/>
        <end position="518"/>
    </location>
</feature>
<sequence length="518" mass="54913">MHDFVSHILRRYFEATHWNEYNSYLHLTSSSAALLDFPVPTGLSLSISASPTPPFFTTYRLGALPNLHAGIGYIYASTRRRVDFGGSSKDVRLKQVIERFRIIEAPRRKEKEEEKEYYWLGGERFEDVPAKEVGAGEGGEYLVYGCMHVPSARLDALWTKRVSPTWQLIVTAVSTPPKYPLNALHSAAMATQSAYASSLGGGAAGKSGTTSLDSSTHNFASSANAQPSSSSTATSTAAAAAAAQDVYGLGPPGSTNLQLTLQRDTGRWFTEYSYSIDDALWGFRVLHNFGAPADGPASTTSGPLNSSSDGVVDALNTATSPARIGTLTTASTRSTGEQDTDAGGGLRGRFSAGAEVFISTVEKSAGLSTGIRFSTLPDPQPIITPPDASVPPSHEGTPTQQQQQAVTPSQPPTVITATLNPMMGHLSTAYAARMARDVVVCSRFDFNVYSYESEWTVGAEYWLRRSGGATGAVGDGAEKSGASAAGERKACSRRASQPPQTSASSGKVVSRRVSSHSA</sequence>
<reference evidence="8 9" key="1">
    <citation type="submission" date="2019-05" db="EMBL/GenBank/DDBJ databases">
        <title>Sporisorium graminicola CBS 10092 draft sequencing and annotation.</title>
        <authorList>
            <person name="Solano-Gonzalez S."/>
            <person name="Caddick M.X."/>
            <person name="Darby A."/>
        </authorList>
    </citation>
    <scope>NUCLEOTIDE SEQUENCE [LARGE SCALE GENOMIC DNA]</scope>
    <source>
        <strain evidence="8 9">CBS 10092</strain>
    </source>
</reference>
<accession>A0A4U7KXT5</accession>
<feature type="region of interest" description="Disordered" evidence="7">
    <location>
        <begin position="376"/>
        <end position="411"/>
    </location>
</feature>
<proteinExistence type="inferred from homology"/>
<evidence type="ECO:0000256" key="6">
    <source>
        <dbReference type="HAMAP-Rule" id="MF_03102"/>
    </source>
</evidence>
<dbReference type="GO" id="GO:0070096">
    <property type="term" value="P:mitochondrial outer membrane translocase complex assembly"/>
    <property type="evidence" value="ECO:0007669"/>
    <property type="project" value="UniProtKB-UniRule"/>
</dbReference>
<feature type="compositionally biased region" description="Low complexity" evidence="7">
    <location>
        <begin position="220"/>
        <end position="231"/>
    </location>
</feature>
<keyword evidence="1 6" id="KW-1134">Transmembrane beta strand</keyword>
<comment type="caution">
    <text evidence="8">The sequence shown here is derived from an EMBL/GenBank/DDBJ whole genome shotgun (WGS) entry which is preliminary data.</text>
</comment>
<comment type="subcellular location">
    <subcellularLocation>
        <location evidence="6">Mitochondrion outer membrane</location>
        <topology evidence="6">Multi-pass membrane protein</topology>
    </subcellularLocation>
    <text evidence="6">The ERMES/MDM complex localizes to a few discrete foci (around 10 per single cell), that represent mitochondria-endoplasmic reticulum junctions. These foci are often found next to mtDNA nucleoids.</text>
</comment>
<feature type="region of interest" description="Disordered" evidence="7">
    <location>
        <begin position="324"/>
        <end position="347"/>
    </location>
</feature>
<organism evidence="8 9">
    <name type="scientific">Sporisorium graminicola</name>
    <dbReference type="NCBI Taxonomy" id="280036"/>
    <lineage>
        <taxon>Eukaryota</taxon>
        <taxon>Fungi</taxon>
        <taxon>Dikarya</taxon>
        <taxon>Basidiomycota</taxon>
        <taxon>Ustilaginomycotina</taxon>
        <taxon>Ustilaginomycetes</taxon>
        <taxon>Ustilaginales</taxon>
        <taxon>Ustilaginaceae</taxon>
        <taxon>Sporisorium</taxon>
    </lineage>
</organism>
<evidence type="ECO:0000313" key="9">
    <source>
        <dbReference type="Proteomes" id="UP000306050"/>
    </source>
</evidence>
<dbReference type="GO" id="GO:1990456">
    <property type="term" value="P:mitochondrion-endoplasmic reticulum membrane tethering"/>
    <property type="evidence" value="ECO:0007669"/>
    <property type="project" value="UniProtKB-UniRule"/>
</dbReference>
<comment type="function">
    <text evidence="6">Component of the ERMES/MDM complex, which serves as a molecular tether to connect the endoplasmic reticulum and mitochondria. Components of this complex are involved in the control of mitochondrial shape and protein biogenesis and may function in phospholipid exchange. MDM10 is involved in the late assembly steps of the general translocase of the mitochondrial outer membrane (TOM complex). Functions in the TOM40-specific route of the assembly of outer membrane beta-barrel proteins, including the association of TOM40 with the receptor TOM22 and small TOM proteins. Can associate with the SAM(core) complex as well as the MDM12-MMM1 complex, both involved in late steps of the major beta-barrel assembly pathway, that is responsible for biogenesis of all outer membrane beta-barrel proteins. May act as a switch that shuttles between both complexes and channels precursor proteins into the TOM40-specific pathway. Plays a role in mitochondrial morphology and in the inheritance of mitochondria.</text>
</comment>
<comment type="similarity">
    <text evidence="6">Belongs to the MDM10 family.</text>
</comment>
<comment type="domain">
    <text evidence="6">Lacks alpha-helical transmembrane segments, suggesting that it resides in the membrane via beta-sheet conformations similar to those predicted for other outer membrane proteins and porin.</text>
</comment>
<gene>
    <name evidence="6" type="primary">MDM10</name>
    <name evidence="8" type="ORF">EX895_001911</name>
</gene>
<dbReference type="GO" id="GO:0045040">
    <property type="term" value="P:protein insertion into mitochondrial outer membrane"/>
    <property type="evidence" value="ECO:0007669"/>
    <property type="project" value="UniProtKB-UniRule"/>
</dbReference>
<dbReference type="GO" id="GO:0015914">
    <property type="term" value="P:phospholipid transport"/>
    <property type="evidence" value="ECO:0007669"/>
    <property type="project" value="TreeGrafter"/>
</dbReference>
<feature type="compositionally biased region" description="Basic residues" evidence="7">
    <location>
        <begin position="509"/>
        <end position="518"/>
    </location>
</feature>
<keyword evidence="3 6" id="KW-1000">Mitochondrion outer membrane</keyword>
<comment type="subunit">
    <text evidence="6">Component of the ER-mitochondria encounter structure (ERMES) or MDM complex, composed of MMM1, MDM10, MDM12 and MDM34. Associates with the mitochondrial outer membrane sorting assembly machinery SAM(core) complex.</text>
</comment>
<dbReference type="OrthoDB" id="2103793at2759"/>
<keyword evidence="5 6" id="KW-0472">Membrane</keyword>
<feature type="compositionally biased region" description="Polar residues" evidence="7">
    <location>
        <begin position="324"/>
        <end position="337"/>
    </location>
</feature>
<dbReference type="AlphaFoldDB" id="A0A4U7KXT5"/>
<evidence type="ECO:0000256" key="3">
    <source>
        <dbReference type="ARBA" id="ARBA00022787"/>
    </source>
</evidence>
<evidence type="ECO:0000256" key="4">
    <source>
        <dbReference type="ARBA" id="ARBA00023128"/>
    </source>
</evidence>
<dbReference type="Pfam" id="PF12519">
    <property type="entry name" value="MDM10"/>
    <property type="match status" value="2"/>
</dbReference>